<organism evidence="1 2">
    <name type="scientific">Secundilactobacillus hailunensis</name>
    <dbReference type="NCBI Taxonomy" id="2559923"/>
    <lineage>
        <taxon>Bacteria</taxon>
        <taxon>Bacillati</taxon>
        <taxon>Bacillota</taxon>
        <taxon>Bacilli</taxon>
        <taxon>Lactobacillales</taxon>
        <taxon>Lactobacillaceae</taxon>
        <taxon>Secundilactobacillus</taxon>
    </lineage>
</organism>
<dbReference type="EMBL" id="JBHSSA010000054">
    <property type="protein sequence ID" value="MFC6254473.1"/>
    <property type="molecule type" value="Genomic_DNA"/>
</dbReference>
<keyword evidence="2" id="KW-1185">Reference proteome</keyword>
<proteinExistence type="predicted"/>
<name>A0ABW1T9W1_9LACO</name>
<protein>
    <submittedName>
        <fullName evidence="1">Helveticin J family class III bacteriocin</fullName>
    </submittedName>
</protein>
<sequence length="300" mass="32594">MQSTLAYTIQGLAHQSPVTAFCIDHQTSYVAQTVKQATVITACHLDDSTASASADLKTQITLSNLVNVHSLALITSAPKLSLLLCGQPTDASGQLNAPELWRVSVDTATKDQQPEIFKMTHLESANITGTALPGPVIGAVSALSSDRSELAVMVLDRGQHLQGTVYNMAQMNHLLWQLTAHGQTTIEAGDLKMIATVYQSFKPKVKQLAPETIGSIQSISFSNGRALYATKSYGDEHAVSKGFWLLKNGFHDQPIDQLPENTALTGISLLGKYVYFVQSQHQANGNYLNTIQRVEKTLWK</sequence>
<dbReference type="RefSeq" id="WP_137629800.1">
    <property type="nucleotide sequence ID" value="NZ_BJDO01000001.1"/>
</dbReference>
<evidence type="ECO:0000313" key="1">
    <source>
        <dbReference type="EMBL" id="MFC6254473.1"/>
    </source>
</evidence>
<evidence type="ECO:0000313" key="2">
    <source>
        <dbReference type="Proteomes" id="UP001596190"/>
    </source>
</evidence>
<reference evidence="2" key="1">
    <citation type="journal article" date="2019" name="Int. J. Syst. Evol. Microbiol.">
        <title>The Global Catalogue of Microorganisms (GCM) 10K type strain sequencing project: providing services to taxonomists for standard genome sequencing and annotation.</title>
        <authorList>
            <consortium name="The Broad Institute Genomics Platform"/>
            <consortium name="The Broad Institute Genome Sequencing Center for Infectious Disease"/>
            <person name="Wu L."/>
            <person name="Ma J."/>
        </authorList>
    </citation>
    <scope>NUCLEOTIDE SEQUENCE [LARGE SCALE GENOMIC DNA]</scope>
    <source>
        <strain evidence="2">CCM 8950</strain>
    </source>
</reference>
<dbReference type="Proteomes" id="UP001596190">
    <property type="component" value="Unassembled WGS sequence"/>
</dbReference>
<comment type="caution">
    <text evidence="1">The sequence shown here is derived from an EMBL/GenBank/DDBJ whole genome shotgun (WGS) entry which is preliminary data.</text>
</comment>
<gene>
    <name evidence="1" type="ORF">ACFP1H_07720</name>
</gene>
<accession>A0ABW1T9W1</accession>